<keyword evidence="9" id="KW-0131">Cell cycle</keyword>
<keyword evidence="5" id="KW-0132">Cell division</keyword>
<feature type="region of interest" description="Disordered" evidence="11">
    <location>
        <begin position="1033"/>
        <end position="1086"/>
    </location>
</feature>
<dbReference type="GO" id="GO:0090307">
    <property type="term" value="P:mitotic spindle assembly"/>
    <property type="evidence" value="ECO:0007669"/>
    <property type="project" value="InterPro"/>
</dbReference>
<evidence type="ECO:0000256" key="3">
    <source>
        <dbReference type="ARBA" id="ARBA00018313"/>
    </source>
</evidence>
<feature type="compositionally biased region" description="Polar residues" evidence="11">
    <location>
        <begin position="1036"/>
        <end position="1081"/>
    </location>
</feature>
<evidence type="ECO:0000256" key="4">
    <source>
        <dbReference type="ARBA" id="ARBA00022490"/>
    </source>
</evidence>
<comment type="subcellular location">
    <subcellularLocation>
        <location evidence="1">Cytoplasm</location>
        <location evidence="1">Cytoskeleton</location>
        <location evidence="1">Microtubule organizing center</location>
        <location evidence="1">Centrosome</location>
        <location evidence="1">Centriole</location>
    </subcellularLocation>
    <subcellularLocation>
        <location evidence="2">Cytoplasm</location>
        <location evidence="2">Cytoskeleton</location>
        <location evidence="2">Spindle</location>
    </subcellularLocation>
</comment>
<keyword evidence="6" id="KW-0498">Mitosis</keyword>
<evidence type="ECO:0000256" key="5">
    <source>
        <dbReference type="ARBA" id="ARBA00022618"/>
    </source>
</evidence>
<name>A0A4D9EBK4_9SAUR</name>
<dbReference type="GO" id="GO:0005819">
    <property type="term" value="C:spindle"/>
    <property type="evidence" value="ECO:0007669"/>
    <property type="project" value="UniProtKB-SubCell"/>
</dbReference>
<feature type="compositionally biased region" description="Polar residues" evidence="11">
    <location>
        <begin position="229"/>
        <end position="248"/>
    </location>
</feature>
<dbReference type="GO" id="GO:0046599">
    <property type="term" value="P:regulation of centriole replication"/>
    <property type="evidence" value="ECO:0007669"/>
    <property type="project" value="TreeGrafter"/>
</dbReference>
<evidence type="ECO:0000256" key="9">
    <source>
        <dbReference type="ARBA" id="ARBA00023306"/>
    </source>
</evidence>
<dbReference type="GO" id="GO:0051310">
    <property type="term" value="P:metaphase chromosome alignment"/>
    <property type="evidence" value="ECO:0007669"/>
    <property type="project" value="TreeGrafter"/>
</dbReference>
<accession>A0A4D9EBK4</accession>
<dbReference type="PANTHER" id="PTHR31167:SF3">
    <property type="entry name" value="SPINDLE AND CENTRIOLE-ASSOCIATED PROTEIN 1"/>
    <property type="match status" value="1"/>
</dbReference>
<dbReference type="GO" id="GO:0005813">
    <property type="term" value="C:centrosome"/>
    <property type="evidence" value="ECO:0007669"/>
    <property type="project" value="TreeGrafter"/>
</dbReference>
<dbReference type="OrthoDB" id="6361178at2759"/>
<feature type="compositionally biased region" description="Basic residues" evidence="11">
    <location>
        <begin position="7"/>
        <end position="24"/>
    </location>
</feature>
<evidence type="ECO:0000256" key="8">
    <source>
        <dbReference type="ARBA" id="ARBA00023212"/>
    </source>
</evidence>
<evidence type="ECO:0000256" key="7">
    <source>
        <dbReference type="ARBA" id="ARBA00023054"/>
    </source>
</evidence>
<evidence type="ECO:0000256" key="11">
    <source>
        <dbReference type="SAM" id="MobiDB-lite"/>
    </source>
</evidence>
<evidence type="ECO:0000256" key="1">
    <source>
        <dbReference type="ARBA" id="ARBA00004114"/>
    </source>
</evidence>
<evidence type="ECO:0000256" key="2">
    <source>
        <dbReference type="ARBA" id="ARBA00004186"/>
    </source>
</evidence>
<reference evidence="12 13" key="1">
    <citation type="submission" date="2019-04" db="EMBL/GenBank/DDBJ databases">
        <title>Draft genome of the big-headed turtle Platysternon megacephalum.</title>
        <authorList>
            <person name="Gong S."/>
        </authorList>
    </citation>
    <scope>NUCLEOTIDE SEQUENCE [LARGE SCALE GENOMIC DNA]</scope>
    <source>
        <strain evidence="12">DO16091913</strain>
        <tissue evidence="12">Muscle</tissue>
    </source>
</reference>
<sequence length="1100" mass="123637">MSLVRVTRPRAPGKKPPKAKKKPPPTRDWDSTVHDLTVHRATPEDMVRRHEIHKSKNKALVHVELQERALKRKWKKQKQGAPDSLEKRKLALMREILSDQYQLQDVLERSDQAMAVVKDLFGDAPRRHTGFPNVTMAPHCDLESSQCPIVQKSDPPTQLSILSESIMDPQALNEVEGEGSSNCQSEDSVNEQDVSLHFKSNIDTNRLLHLLKEENAAGASQLWAEKQLRTPTPSQKANVAVTPTTALPSSRDAALNATRVVQRVNSRLQNEDEEQTSDSSYTVRQVLNPNPRKQKQVSTKVKRNHTAQMASKPRRNDSLANAVSFELPSGNKSSLDVLNRMIHEVEHEMEEYEQWTGREVQRMQNGHGLTGFTVSLVNTLCRLMRYLKESEMQLRQEATMRQQLEGMLNEHRALIDALTTEILLVREENAAIQKRLQQYMVVTDEQLISLTQAFKSLPVTDPNRGQNPTDFGVAVNSQEKPVLYSTVPRTDIFRRENTLVFSQEELPVKLPQWSSPPDTVVAGSSLPAHMFQPAVLLSPPRQKSIQEFSPLQNVKRNHTAQMASKPRRNDSLANAVSFELPSGNKSSLDVLNRMIHEVEHEMEEYEQWTGREVQRMQNGHGLTGFTVSLVNTLCRLMRYLKESEMQLRQEATMRQQLEGMLNEHRALIDALTTEILLVREENAAIQKRLQQYMVVTDEQLISLTQAFKSLPVTDPNRGQNPTDFGVAVNSQEKPVLYSTVPRTDIFRRENTLVFSQEELPVKLPQWSSPPDTVVAGSSLPAHMFQPAVLLSPPRQKSIQEFSPLQNALKKTVQTYPASHISPSMETTVREPNWQKSSSSSVGTQNTNEENRLLTQRWRIPPTHKDLESSLLSDGQQGRSTLSPVDRWAIAGSEDEQKPSAPEERTQSNDLLGQIAELTLQNSVIKAQLSKFRDRSQEAGDGLHQPVTMQNLNTSLGSAMQGQTLPEVPKSLEERIAELNRQSAEARGKLLQLIDQQKLATVNPISPPVSPVLPPPINWTENEKRTIEVSVPVAETMDSSKGDTPSPASGTSVRRSTGASSKTCSPLSTTSGSMKLTPVNQRTKVERQREEGWFALSMHIM</sequence>
<dbReference type="STRING" id="55544.A0A4D9EBK4"/>
<keyword evidence="13" id="KW-1185">Reference proteome</keyword>
<keyword evidence="7" id="KW-0175">Coiled coil</keyword>
<dbReference type="EMBL" id="QXTE01000145">
    <property type="protein sequence ID" value="TFK04140.1"/>
    <property type="molecule type" value="Genomic_DNA"/>
</dbReference>
<evidence type="ECO:0000313" key="12">
    <source>
        <dbReference type="EMBL" id="TFK04140.1"/>
    </source>
</evidence>
<feature type="compositionally biased region" description="Polar residues" evidence="11">
    <location>
        <begin position="277"/>
        <end position="288"/>
    </location>
</feature>
<organism evidence="12 13">
    <name type="scientific">Platysternon megacephalum</name>
    <name type="common">big-headed turtle</name>
    <dbReference type="NCBI Taxonomy" id="55544"/>
    <lineage>
        <taxon>Eukaryota</taxon>
        <taxon>Metazoa</taxon>
        <taxon>Chordata</taxon>
        <taxon>Craniata</taxon>
        <taxon>Vertebrata</taxon>
        <taxon>Euteleostomi</taxon>
        <taxon>Archelosauria</taxon>
        <taxon>Testudinata</taxon>
        <taxon>Testudines</taxon>
        <taxon>Cryptodira</taxon>
        <taxon>Durocryptodira</taxon>
        <taxon>Testudinoidea</taxon>
        <taxon>Platysternidae</taxon>
        <taxon>Platysternon</taxon>
    </lineage>
</organism>
<evidence type="ECO:0000256" key="6">
    <source>
        <dbReference type="ARBA" id="ARBA00022776"/>
    </source>
</evidence>
<gene>
    <name evidence="12" type="ORF">DR999_PMT13406</name>
</gene>
<dbReference type="PANTHER" id="PTHR31167">
    <property type="entry name" value="SPINDLE AND CENTRIOLE ASSOCIATED PROTEIN 1 SPICE1"/>
    <property type="match status" value="1"/>
</dbReference>
<dbReference type="Pfam" id="PF15678">
    <property type="entry name" value="SPICE"/>
    <property type="match status" value="2"/>
</dbReference>
<evidence type="ECO:0000313" key="13">
    <source>
        <dbReference type="Proteomes" id="UP000297703"/>
    </source>
</evidence>
<dbReference type="GO" id="GO:0005814">
    <property type="term" value="C:centriole"/>
    <property type="evidence" value="ECO:0007669"/>
    <property type="project" value="UniProtKB-SubCell"/>
</dbReference>
<dbReference type="InterPro" id="IPR031387">
    <property type="entry name" value="SPICE1"/>
</dbReference>
<keyword evidence="4" id="KW-0963">Cytoplasm</keyword>
<comment type="caution">
    <text evidence="12">The sequence shown here is derived from an EMBL/GenBank/DDBJ whole genome shotgun (WGS) entry which is preliminary data.</text>
</comment>
<reference evidence="12 13" key="2">
    <citation type="submission" date="2019-04" db="EMBL/GenBank/DDBJ databases">
        <title>The genome sequence of big-headed turtle.</title>
        <authorList>
            <person name="Gong S."/>
        </authorList>
    </citation>
    <scope>NUCLEOTIDE SEQUENCE [LARGE SCALE GENOMIC DNA]</scope>
    <source>
        <strain evidence="12">DO16091913</strain>
        <tissue evidence="12">Muscle</tissue>
    </source>
</reference>
<proteinExistence type="predicted"/>
<feature type="compositionally biased region" description="Basic residues" evidence="11">
    <location>
        <begin position="292"/>
        <end position="305"/>
    </location>
</feature>
<dbReference type="AlphaFoldDB" id="A0A4D9EBK4"/>
<evidence type="ECO:0000256" key="10">
    <source>
        <dbReference type="ARBA" id="ARBA00030722"/>
    </source>
</evidence>
<feature type="region of interest" description="Disordered" evidence="11">
    <location>
        <begin position="266"/>
        <end position="319"/>
    </location>
</feature>
<dbReference type="Proteomes" id="UP000297703">
    <property type="component" value="Unassembled WGS sequence"/>
</dbReference>
<feature type="region of interest" description="Disordered" evidence="11">
    <location>
        <begin position="229"/>
        <end position="251"/>
    </location>
</feature>
<feature type="compositionally biased region" description="Polar residues" evidence="11">
    <location>
        <begin position="833"/>
        <end position="847"/>
    </location>
</feature>
<keyword evidence="8" id="KW-0206">Cytoskeleton</keyword>
<dbReference type="GO" id="GO:0051301">
    <property type="term" value="P:cell division"/>
    <property type="evidence" value="ECO:0007669"/>
    <property type="project" value="UniProtKB-KW"/>
</dbReference>
<feature type="region of interest" description="Disordered" evidence="11">
    <location>
        <begin position="1"/>
        <end position="32"/>
    </location>
</feature>
<feature type="region of interest" description="Disordered" evidence="11">
    <location>
        <begin position="819"/>
        <end position="860"/>
    </location>
</feature>
<protein>
    <recommendedName>
        <fullName evidence="3">Spindle and centriole-associated protein 1</fullName>
    </recommendedName>
    <alternativeName>
        <fullName evidence="10">Coiled-coil domain-containing protein 52</fullName>
    </alternativeName>
</protein>